<name>A0AAQ3M2V9_9PEZI</name>
<comment type="function">
    <text evidence="1">Fluoride channel required for the rapid expulsion of cytoplasmic fluoride.</text>
</comment>
<feature type="transmembrane region" description="Helical" evidence="10">
    <location>
        <begin position="177"/>
        <end position="195"/>
    </location>
</feature>
<feature type="compositionally biased region" description="Polar residues" evidence="9">
    <location>
        <begin position="42"/>
        <end position="51"/>
    </location>
</feature>
<feature type="transmembrane region" description="Helical" evidence="10">
    <location>
        <begin position="236"/>
        <end position="257"/>
    </location>
</feature>
<evidence type="ECO:0000256" key="9">
    <source>
        <dbReference type="SAM" id="MobiDB-lite"/>
    </source>
</evidence>
<comment type="subcellular location">
    <subcellularLocation>
        <location evidence="2">Cell membrane</location>
        <topology evidence="2">Multi-pass membrane protein</topology>
    </subcellularLocation>
</comment>
<feature type="compositionally biased region" description="Low complexity" evidence="9">
    <location>
        <begin position="23"/>
        <end position="33"/>
    </location>
</feature>
<comment type="catalytic activity">
    <reaction evidence="8">
        <text>fluoride(in) = fluoride(out)</text>
        <dbReference type="Rhea" id="RHEA:76159"/>
        <dbReference type="ChEBI" id="CHEBI:17051"/>
    </reaction>
    <physiologicalReaction direction="left-to-right" evidence="8">
        <dbReference type="Rhea" id="RHEA:76160"/>
    </physiologicalReaction>
</comment>
<keyword evidence="6 10" id="KW-0472">Membrane</keyword>
<dbReference type="GO" id="GO:0005886">
    <property type="term" value="C:plasma membrane"/>
    <property type="evidence" value="ECO:0007669"/>
    <property type="project" value="UniProtKB-SubCell"/>
</dbReference>
<feature type="transmembrane region" description="Helical" evidence="10">
    <location>
        <begin position="483"/>
        <end position="504"/>
    </location>
</feature>
<dbReference type="GO" id="GO:1903425">
    <property type="term" value="F:fluoride transmembrane transporter activity"/>
    <property type="evidence" value="ECO:0007669"/>
    <property type="project" value="TreeGrafter"/>
</dbReference>
<dbReference type="Proteomes" id="UP001303373">
    <property type="component" value="Chromosome 2"/>
</dbReference>
<dbReference type="PANTHER" id="PTHR28259:SF1">
    <property type="entry name" value="FLUORIDE EXPORT PROTEIN 1-RELATED"/>
    <property type="match status" value="1"/>
</dbReference>
<evidence type="ECO:0000256" key="4">
    <source>
        <dbReference type="ARBA" id="ARBA00022692"/>
    </source>
</evidence>
<evidence type="ECO:0000256" key="1">
    <source>
        <dbReference type="ARBA" id="ARBA00002598"/>
    </source>
</evidence>
<evidence type="ECO:0000256" key="5">
    <source>
        <dbReference type="ARBA" id="ARBA00022989"/>
    </source>
</evidence>
<evidence type="ECO:0000256" key="2">
    <source>
        <dbReference type="ARBA" id="ARBA00004651"/>
    </source>
</evidence>
<reference evidence="11 12" key="1">
    <citation type="submission" date="2023-11" db="EMBL/GenBank/DDBJ databases">
        <title>An acidophilic fungus is an integral part of prey digestion in a carnivorous sundew plant.</title>
        <authorList>
            <person name="Tsai I.J."/>
        </authorList>
    </citation>
    <scope>NUCLEOTIDE SEQUENCE [LARGE SCALE GENOMIC DNA]</scope>
    <source>
        <strain evidence="11">169a</strain>
    </source>
</reference>
<dbReference type="EMBL" id="CP138581">
    <property type="protein sequence ID" value="WPG98885.1"/>
    <property type="molecule type" value="Genomic_DNA"/>
</dbReference>
<keyword evidence="4 10" id="KW-0812">Transmembrane</keyword>
<feature type="transmembrane region" description="Helical" evidence="10">
    <location>
        <begin position="295"/>
        <end position="321"/>
    </location>
</feature>
<feature type="region of interest" description="Disordered" evidence="9">
    <location>
        <begin position="1"/>
        <end position="129"/>
    </location>
</feature>
<dbReference type="Pfam" id="PF02537">
    <property type="entry name" value="CRCB"/>
    <property type="match status" value="2"/>
</dbReference>
<dbReference type="AlphaFoldDB" id="A0AAQ3M2V9"/>
<keyword evidence="5 10" id="KW-1133">Transmembrane helix</keyword>
<evidence type="ECO:0000313" key="11">
    <source>
        <dbReference type="EMBL" id="WPG98885.1"/>
    </source>
</evidence>
<organism evidence="11 12">
    <name type="scientific">Acrodontium crateriforme</name>
    <dbReference type="NCBI Taxonomy" id="150365"/>
    <lineage>
        <taxon>Eukaryota</taxon>
        <taxon>Fungi</taxon>
        <taxon>Dikarya</taxon>
        <taxon>Ascomycota</taxon>
        <taxon>Pezizomycotina</taxon>
        <taxon>Dothideomycetes</taxon>
        <taxon>Dothideomycetidae</taxon>
        <taxon>Mycosphaerellales</taxon>
        <taxon>Teratosphaeriaceae</taxon>
        <taxon>Acrodontium</taxon>
    </lineage>
</organism>
<keyword evidence="3" id="KW-1003">Cell membrane</keyword>
<dbReference type="InterPro" id="IPR003691">
    <property type="entry name" value="FluC"/>
</dbReference>
<evidence type="ECO:0000256" key="7">
    <source>
        <dbReference type="ARBA" id="ARBA00035120"/>
    </source>
</evidence>
<comment type="similarity">
    <text evidence="7">Belongs to the fluoride channel Fluc/FEX (TC 1.A.43) family.</text>
</comment>
<feature type="compositionally biased region" description="Basic and acidic residues" evidence="9">
    <location>
        <begin position="101"/>
        <end position="129"/>
    </location>
</feature>
<evidence type="ECO:0000256" key="10">
    <source>
        <dbReference type="SAM" id="Phobius"/>
    </source>
</evidence>
<accession>A0AAQ3M2V9</accession>
<feature type="compositionally biased region" description="Polar residues" evidence="9">
    <location>
        <begin position="77"/>
        <end position="91"/>
    </location>
</feature>
<dbReference type="PANTHER" id="PTHR28259">
    <property type="entry name" value="FLUORIDE EXPORT PROTEIN 1-RELATED"/>
    <property type="match status" value="1"/>
</dbReference>
<feature type="compositionally biased region" description="Basic and acidic residues" evidence="9">
    <location>
        <begin position="52"/>
        <end position="69"/>
    </location>
</feature>
<evidence type="ECO:0000256" key="6">
    <source>
        <dbReference type="ARBA" id="ARBA00023136"/>
    </source>
</evidence>
<evidence type="ECO:0000313" key="12">
    <source>
        <dbReference type="Proteomes" id="UP001303373"/>
    </source>
</evidence>
<feature type="transmembrane region" description="Helical" evidence="10">
    <location>
        <begin position="146"/>
        <end position="165"/>
    </location>
</feature>
<protein>
    <submittedName>
        <fullName evidence="11">Uncharacterized protein</fullName>
    </submittedName>
</protein>
<feature type="transmembrane region" description="Helical" evidence="10">
    <location>
        <begin position="381"/>
        <end position="400"/>
    </location>
</feature>
<gene>
    <name evidence="11" type="ORF">R9X50_00168500</name>
</gene>
<sequence>MNRILKHQKNNTMSAHDDIVPPSSSSTYQSFTSGEQRDIFSESPNLNNLNETRLDGPTHNRDEKNREHGGSYLDSPRGNNHEQGNAGSSEVTAPAPDQDETPPRDSDSTERPRRSVPEGDAENGHIKEKPVAPAIGHSVSPLLTRLYTVSYLVFFSILGTLARLGVQWLTFYPGAPVVTPVIWANFGGSLVMGFLSEDQSLFRDEWMVATAPKINDNRVDATTLDKAGKTKRKKTIPLYIGLAVGFCGSFTSFSSFARDFFLALANDLPTPVNHAYDSVSPSPSSTISRNGGYSFMAFVGMVALTMAVSLSGLSMGAHLALALAPYTPKIPINFTRKVTDPIMVVLAFGCWLGAVLLAIWPPDRPSGPSSRGPWANETWRGEVILALVFAPVGCIVRFYLSLKLNALVPSFPMGTFAANMFGTAVEAMCFTLQRVRIGSLGVYGGSMVGCQVLQGVQDGFCGCLTTVSTFVAELNGLRRQKGYFYGFTSVAVALGLTVVIMGSVRWSIGWGEVTCNTGYTTKLHG</sequence>
<evidence type="ECO:0000256" key="8">
    <source>
        <dbReference type="ARBA" id="ARBA00035585"/>
    </source>
</evidence>
<proteinExistence type="inferred from homology"/>
<evidence type="ECO:0000256" key="3">
    <source>
        <dbReference type="ARBA" id="ARBA00022475"/>
    </source>
</evidence>
<keyword evidence="12" id="KW-1185">Reference proteome</keyword>
<feature type="transmembrane region" description="Helical" evidence="10">
    <location>
        <begin position="342"/>
        <end position="361"/>
    </location>
</feature>